<dbReference type="EC" id="2.4.1.-" evidence="4"/>
<dbReference type="FunFam" id="3.40.50.2000:FF:000040">
    <property type="entry name" value="UDP-glycosyltransferase 76C1"/>
    <property type="match status" value="1"/>
</dbReference>
<dbReference type="CDD" id="cd03784">
    <property type="entry name" value="GT1_Gtf-like"/>
    <property type="match status" value="1"/>
</dbReference>
<accession>A0AAD4JMN7</accession>
<sequence length="447" mass="49784">MKSSSGGGRRRRVVLVPYPFQGHLTPMLQLGSILHEKGFSITVAHTEFNSPKPSNYPNFNFLALSDNVDGHDTSFHNLLNVMSAMNTNCEPSFQEHMVRMLDDDDDDVACVIYDNIMKFVDVVAKRLHLPTILLRTTSAAFMHSHLALFRLAAQNSIPLPESELEVPVPNVPPLRFKDLPLRATEEIPEAVEEFLQSYMNIRSSSAVIWNTVESLDEWPLQQLQQHWPLPFFTIGPFHKMSPPLPTSLMEEDTICLSWLDKRAPNSVIYVSLGSMAIIGEEELHELAWGLAKSEQPFLWVVRPSLLNGSDAMGSLPEGFKNLVGERGLIVKWAPQKKVLAHSAVGGFLSHCGWNSTLESLCEGVPMVCRPCFADQLVNARYLTHVWRVGVGLEKSVESAVSTLMSSDCGREMRERAVGMKLEIESAMKLGGSSSDSLDQLVKFIVSL</sequence>
<dbReference type="Proteomes" id="UP001190926">
    <property type="component" value="Unassembled WGS sequence"/>
</dbReference>
<keyword evidence="3" id="KW-0328">Glycosyltransferase</keyword>
<evidence type="ECO:0000256" key="4">
    <source>
        <dbReference type="RuleBase" id="RU362057"/>
    </source>
</evidence>
<evidence type="ECO:0000256" key="2">
    <source>
        <dbReference type="ARBA" id="ARBA00022679"/>
    </source>
</evidence>
<evidence type="ECO:0000313" key="5">
    <source>
        <dbReference type="EMBL" id="KAH6836608.1"/>
    </source>
</evidence>
<dbReference type="Pfam" id="PF00201">
    <property type="entry name" value="UDPGT"/>
    <property type="match status" value="1"/>
</dbReference>
<dbReference type="EMBL" id="SDAM02000019">
    <property type="protein sequence ID" value="KAH6836608.1"/>
    <property type="molecule type" value="Genomic_DNA"/>
</dbReference>
<name>A0AAD4JMN7_PERFH</name>
<dbReference type="PROSITE" id="PS00375">
    <property type="entry name" value="UDPGT"/>
    <property type="match status" value="1"/>
</dbReference>
<comment type="similarity">
    <text evidence="1 3">Belongs to the UDP-glycosyltransferase family.</text>
</comment>
<gene>
    <name evidence="5" type="ORF">C2S53_005227</name>
</gene>
<dbReference type="GO" id="GO:0080044">
    <property type="term" value="F:quercetin 7-O-glucosyltransferase activity"/>
    <property type="evidence" value="ECO:0007669"/>
    <property type="project" value="TreeGrafter"/>
</dbReference>
<organism evidence="5 6">
    <name type="scientific">Perilla frutescens var. hirtella</name>
    <name type="common">Perilla citriodora</name>
    <name type="synonym">Perilla setoyensis</name>
    <dbReference type="NCBI Taxonomy" id="608512"/>
    <lineage>
        <taxon>Eukaryota</taxon>
        <taxon>Viridiplantae</taxon>
        <taxon>Streptophyta</taxon>
        <taxon>Embryophyta</taxon>
        <taxon>Tracheophyta</taxon>
        <taxon>Spermatophyta</taxon>
        <taxon>Magnoliopsida</taxon>
        <taxon>eudicotyledons</taxon>
        <taxon>Gunneridae</taxon>
        <taxon>Pentapetalae</taxon>
        <taxon>asterids</taxon>
        <taxon>lamiids</taxon>
        <taxon>Lamiales</taxon>
        <taxon>Lamiaceae</taxon>
        <taxon>Nepetoideae</taxon>
        <taxon>Elsholtzieae</taxon>
        <taxon>Perilla</taxon>
    </lineage>
</organism>
<dbReference type="AlphaFoldDB" id="A0AAD4JMN7"/>
<dbReference type="PANTHER" id="PTHR11926:SF1374">
    <property type="entry name" value="UDP-GLYCOSYLTRANSFERASE 76F1-RELATED"/>
    <property type="match status" value="1"/>
</dbReference>
<comment type="caution">
    <text evidence="5">The sequence shown here is derived from an EMBL/GenBank/DDBJ whole genome shotgun (WGS) entry which is preliminary data.</text>
</comment>
<dbReference type="SUPFAM" id="SSF53756">
    <property type="entry name" value="UDP-Glycosyltransferase/glycogen phosphorylase"/>
    <property type="match status" value="1"/>
</dbReference>
<keyword evidence="2 3" id="KW-0808">Transferase</keyword>
<dbReference type="PANTHER" id="PTHR11926">
    <property type="entry name" value="GLUCOSYL/GLUCURONOSYL TRANSFERASES"/>
    <property type="match status" value="1"/>
</dbReference>
<evidence type="ECO:0000256" key="3">
    <source>
        <dbReference type="RuleBase" id="RU003718"/>
    </source>
</evidence>
<dbReference type="FunFam" id="3.40.50.2000:FF:000120">
    <property type="entry name" value="UDP-glycosyltransferase 76C1"/>
    <property type="match status" value="1"/>
</dbReference>
<dbReference type="InterPro" id="IPR002213">
    <property type="entry name" value="UDP_glucos_trans"/>
</dbReference>
<keyword evidence="6" id="KW-1185">Reference proteome</keyword>
<evidence type="ECO:0000256" key="1">
    <source>
        <dbReference type="ARBA" id="ARBA00009995"/>
    </source>
</evidence>
<protein>
    <recommendedName>
        <fullName evidence="4">Glycosyltransferase</fullName>
        <ecNumber evidence="4">2.4.1.-</ecNumber>
    </recommendedName>
</protein>
<dbReference type="InterPro" id="IPR035595">
    <property type="entry name" value="UDP_glycos_trans_CS"/>
</dbReference>
<reference evidence="5 6" key="1">
    <citation type="journal article" date="2021" name="Nat. Commun.">
        <title>Incipient diploidization of the medicinal plant Perilla within 10,000 years.</title>
        <authorList>
            <person name="Zhang Y."/>
            <person name="Shen Q."/>
            <person name="Leng L."/>
            <person name="Zhang D."/>
            <person name="Chen S."/>
            <person name="Shi Y."/>
            <person name="Ning Z."/>
            <person name="Chen S."/>
        </authorList>
    </citation>
    <scope>NUCLEOTIDE SEQUENCE [LARGE SCALE GENOMIC DNA]</scope>
    <source>
        <strain evidence="6">cv. PC099</strain>
    </source>
</reference>
<dbReference type="Gene3D" id="3.40.50.2000">
    <property type="entry name" value="Glycogen Phosphorylase B"/>
    <property type="match status" value="2"/>
</dbReference>
<evidence type="ECO:0000313" key="6">
    <source>
        <dbReference type="Proteomes" id="UP001190926"/>
    </source>
</evidence>
<dbReference type="GO" id="GO:0080043">
    <property type="term" value="F:quercetin 3-O-glucosyltransferase activity"/>
    <property type="evidence" value="ECO:0007669"/>
    <property type="project" value="TreeGrafter"/>
</dbReference>
<proteinExistence type="inferred from homology"/>